<sequence length="229" mass="25185">MNGYKRYAIYYAPEPGPLAEFGAEWLGWDPVVGESEAPKEFPGLPCPAVEITGTPSKYGFHGTIKPPFRLADGKTAEGLHNAATSLAKWLQSVTLDGLELSRLGNFLALTPVGKATALASLASHVVMELDEFRAPPSDAEIQRRTRSALSPVQLALLNRWGYPYVMEEFRFHLTLSGRLKPDDLEATHAVLAPVLDPLLPQPFIIDSLCLFGEDEDGRFHNLHRYTLSG</sequence>
<accession>A0A238JVX0</accession>
<dbReference type="Pfam" id="PF06299">
    <property type="entry name" value="DUF1045"/>
    <property type="match status" value="1"/>
</dbReference>
<reference evidence="2" key="1">
    <citation type="submission" date="2017-05" db="EMBL/GenBank/DDBJ databases">
        <authorList>
            <person name="Rodrigo-Torres L."/>
            <person name="Arahal R. D."/>
            <person name="Lucena T."/>
        </authorList>
    </citation>
    <scope>NUCLEOTIDE SEQUENCE [LARGE SCALE GENOMIC DNA]</scope>
    <source>
        <strain evidence="2">CECT 8621</strain>
    </source>
</reference>
<dbReference type="Gene3D" id="3.90.1140.10">
    <property type="entry name" value="Cyclic phosphodiesterase"/>
    <property type="match status" value="1"/>
</dbReference>
<proteinExistence type="predicted"/>
<dbReference type="Proteomes" id="UP000202922">
    <property type="component" value="Unassembled WGS sequence"/>
</dbReference>
<dbReference type="OrthoDB" id="4954742at2"/>
<evidence type="ECO:0008006" key="3">
    <source>
        <dbReference type="Google" id="ProtNLM"/>
    </source>
</evidence>
<dbReference type="AlphaFoldDB" id="A0A238JVX0"/>
<organism evidence="1 2">
    <name type="scientific">Actibacterium lipolyticum</name>
    <dbReference type="NCBI Taxonomy" id="1524263"/>
    <lineage>
        <taxon>Bacteria</taxon>
        <taxon>Pseudomonadati</taxon>
        <taxon>Pseudomonadota</taxon>
        <taxon>Alphaproteobacteria</taxon>
        <taxon>Rhodobacterales</taxon>
        <taxon>Roseobacteraceae</taxon>
        <taxon>Actibacterium</taxon>
    </lineage>
</organism>
<name>A0A238JVX0_9RHOB</name>
<protein>
    <recommendedName>
        <fullName evidence="3">Phosphonate metabolism protein</fullName>
    </recommendedName>
</protein>
<keyword evidence="2" id="KW-1185">Reference proteome</keyword>
<dbReference type="EMBL" id="FXYE01000001">
    <property type="protein sequence ID" value="SMX34337.1"/>
    <property type="molecule type" value="Genomic_DNA"/>
</dbReference>
<dbReference type="RefSeq" id="WP_093966397.1">
    <property type="nucleotide sequence ID" value="NZ_FXYE01000001.1"/>
</dbReference>
<dbReference type="PIRSF" id="PIRSF033328">
    <property type="entry name" value="Phest_Mll4975"/>
    <property type="match status" value="1"/>
</dbReference>
<evidence type="ECO:0000313" key="1">
    <source>
        <dbReference type="EMBL" id="SMX34337.1"/>
    </source>
</evidence>
<dbReference type="InterPro" id="IPR009389">
    <property type="entry name" value="DUF1045"/>
</dbReference>
<gene>
    <name evidence="1" type="ORF">COL8621_01259</name>
</gene>
<dbReference type="NCBIfam" id="TIGR03223">
    <property type="entry name" value="Phn_opern_protn"/>
    <property type="match status" value="1"/>
</dbReference>
<evidence type="ECO:0000313" key="2">
    <source>
        <dbReference type="Proteomes" id="UP000202922"/>
    </source>
</evidence>